<dbReference type="EMBL" id="ODYU01007488">
    <property type="protein sequence ID" value="SOQ50302.1"/>
    <property type="molecule type" value="Genomic_DNA"/>
</dbReference>
<evidence type="ECO:0000256" key="3">
    <source>
        <dbReference type="ARBA" id="ARBA00022833"/>
    </source>
</evidence>
<accession>A0A2H1WBU2</accession>
<dbReference type="AlphaFoldDB" id="A0A2H1WBU2"/>
<dbReference type="Gene3D" id="2.20.25.240">
    <property type="match status" value="2"/>
</dbReference>
<evidence type="ECO:0000259" key="4">
    <source>
        <dbReference type="Pfam" id="PF04500"/>
    </source>
</evidence>
<feature type="domain" description="FLYWCH-type" evidence="4">
    <location>
        <begin position="8"/>
        <end position="64"/>
    </location>
</feature>
<feature type="domain" description="FLYWCH-type" evidence="4">
    <location>
        <begin position="68"/>
        <end position="124"/>
    </location>
</feature>
<reference evidence="5" key="1">
    <citation type="submission" date="2016-07" db="EMBL/GenBank/DDBJ databases">
        <authorList>
            <person name="Bretaudeau A."/>
        </authorList>
    </citation>
    <scope>NUCLEOTIDE SEQUENCE</scope>
    <source>
        <strain evidence="5">Rice</strain>
        <tissue evidence="5">Whole body</tissue>
    </source>
</reference>
<organism evidence="5">
    <name type="scientific">Spodoptera frugiperda</name>
    <name type="common">Fall armyworm</name>
    <dbReference type="NCBI Taxonomy" id="7108"/>
    <lineage>
        <taxon>Eukaryota</taxon>
        <taxon>Metazoa</taxon>
        <taxon>Ecdysozoa</taxon>
        <taxon>Arthropoda</taxon>
        <taxon>Hexapoda</taxon>
        <taxon>Insecta</taxon>
        <taxon>Pterygota</taxon>
        <taxon>Neoptera</taxon>
        <taxon>Endopterygota</taxon>
        <taxon>Lepidoptera</taxon>
        <taxon>Glossata</taxon>
        <taxon>Ditrysia</taxon>
        <taxon>Noctuoidea</taxon>
        <taxon>Noctuidae</taxon>
        <taxon>Amphipyrinae</taxon>
        <taxon>Spodoptera</taxon>
    </lineage>
</organism>
<proteinExistence type="predicted"/>
<dbReference type="Pfam" id="PF04500">
    <property type="entry name" value="FLYWCH"/>
    <property type="match status" value="2"/>
</dbReference>
<dbReference type="GO" id="GO:0008270">
    <property type="term" value="F:zinc ion binding"/>
    <property type="evidence" value="ECO:0007669"/>
    <property type="project" value="UniProtKB-KW"/>
</dbReference>
<evidence type="ECO:0000256" key="1">
    <source>
        <dbReference type="ARBA" id="ARBA00022723"/>
    </source>
</evidence>
<protein>
    <submittedName>
        <fullName evidence="5">SFRICE_026460</fullName>
    </submittedName>
</protein>
<dbReference type="InterPro" id="IPR007588">
    <property type="entry name" value="Znf_FLYWCH"/>
</dbReference>
<keyword evidence="1" id="KW-0479">Metal-binding</keyword>
<keyword evidence="2" id="KW-0863">Zinc-finger</keyword>
<evidence type="ECO:0000256" key="2">
    <source>
        <dbReference type="ARBA" id="ARBA00022771"/>
    </source>
</evidence>
<sequence>MILGPVMIPTTRGGMKLLFGDEIFFKNKTAGASSYWVCKRKVFGCKATIQTFGNTIVKVKGVHTFFGTTEYGKRCLYMGINKFTVHQNEGMKTRWRCVKKTRGCQAFVITIDNVIIRQREDHNHE</sequence>
<name>A0A2H1WBU2_SPOFR</name>
<evidence type="ECO:0000313" key="5">
    <source>
        <dbReference type="EMBL" id="SOQ50302.1"/>
    </source>
</evidence>
<gene>
    <name evidence="5" type="ORF">SFRICE_026460</name>
</gene>
<keyword evidence="3" id="KW-0862">Zinc</keyword>